<organism evidence="1 2">
    <name type="scientific">Diabrotica virgifera virgifera</name>
    <name type="common">western corn rootworm</name>
    <dbReference type="NCBI Taxonomy" id="50390"/>
    <lineage>
        <taxon>Eukaryota</taxon>
        <taxon>Metazoa</taxon>
        <taxon>Ecdysozoa</taxon>
        <taxon>Arthropoda</taxon>
        <taxon>Hexapoda</taxon>
        <taxon>Insecta</taxon>
        <taxon>Pterygota</taxon>
        <taxon>Neoptera</taxon>
        <taxon>Endopterygota</taxon>
        <taxon>Coleoptera</taxon>
        <taxon>Polyphaga</taxon>
        <taxon>Cucujiformia</taxon>
        <taxon>Chrysomeloidea</taxon>
        <taxon>Chrysomelidae</taxon>
        <taxon>Galerucinae</taxon>
        <taxon>Diabroticina</taxon>
        <taxon>Diabroticites</taxon>
        <taxon>Diabrotica</taxon>
    </lineage>
</organism>
<reference evidence="1" key="1">
    <citation type="submission" date="2025-05" db="UniProtKB">
        <authorList>
            <consortium name="EnsemblMetazoa"/>
        </authorList>
    </citation>
    <scope>IDENTIFICATION</scope>
</reference>
<protein>
    <recommendedName>
        <fullName evidence="3">Activity-regulated cytoskeleton associated protein 1-like</fullName>
    </recommendedName>
</protein>
<proteinExistence type="predicted"/>
<sequence length="157" mass="17454">MPRRRTSDTQVSSVSENMIAMSNAQFTTLIQELRSSTLGTNEELLIRLRESSATPTLSPMTGNFVNCTARFDGSEHANVKAFLDNILTFEECTHVSDDNALRGLSMLLNGTAATWWQGIKTSTLTWANAVQTLKDSFSKKLPPCLIFRDIRARTKHG</sequence>
<name>A0ABM5L1M5_DIAVI</name>
<evidence type="ECO:0000313" key="1">
    <source>
        <dbReference type="EnsemblMetazoa" id="XP_050516342.1"/>
    </source>
</evidence>
<dbReference type="RefSeq" id="XP_050516342.1">
    <property type="nucleotide sequence ID" value="XM_050660385.1"/>
</dbReference>
<dbReference type="GeneID" id="126891203"/>
<evidence type="ECO:0008006" key="3">
    <source>
        <dbReference type="Google" id="ProtNLM"/>
    </source>
</evidence>
<accession>A0ABM5L1M5</accession>
<dbReference type="Proteomes" id="UP001652700">
    <property type="component" value="Unplaced"/>
</dbReference>
<dbReference type="EnsemblMetazoa" id="XM_050660385.1">
    <property type="protein sequence ID" value="XP_050516342.1"/>
    <property type="gene ID" value="LOC126891203"/>
</dbReference>
<keyword evidence="2" id="KW-1185">Reference proteome</keyword>
<evidence type="ECO:0000313" key="2">
    <source>
        <dbReference type="Proteomes" id="UP001652700"/>
    </source>
</evidence>